<dbReference type="Pfam" id="PF01814">
    <property type="entry name" value="Hemerythrin"/>
    <property type="match status" value="1"/>
</dbReference>
<dbReference type="RefSeq" id="WP_076481533.1">
    <property type="nucleotide sequence ID" value="NZ_FTNT01000010.1"/>
</dbReference>
<name>A0A1N7GXV1_9NOCA</name>
<keyword evidence="3" id="KW-1185">Reference proteome</keyword>
<dbReference type="InterPro" id="IPR012312">
    <property type="entry name" value="Hemerythrin-like"/>
</dbReference>
<dbReference type="CDD" id="cd12108">
    <property type="entry name" value="Hr-like"/>
    <property type="match status" value="1"/>
</dbReference>
<dbReference type="STRING" id="1344003.SAMN05445060_3257"/>
<proteinExistence type="predicted"/>
<accession>A0A1N7GXV1</accession>
<protein>
    <submittedName>
        <fullName evidence="2">Hemerythrin HHE cation binding domain-containing protein</fullName>
    </submittedName>
</protein>
<dbReference type="AlphaFoldDB" id="A0A1N7GXV1"/>
<dbReference type="Proteomes" id="UP000186218">
    <property type="component" value="Unassembled WGS sequence"/>
</dbReference>
<dbReference type="OrthoDB" id="5197650at2"/>
<reference evidence="2 3" key="1">
    <citation type="submission" date="2017-01" db="EMBL/GenBank/DDBJ databases">
        <authorList>
            <person name="Mah S.A."/>
            <person name="Swanson W.J."/>
            <person name="Moy G.W."/>
            <person name="Vacquier V.D."/>
        </authorList>
    </citation>
    <scope>NUCLEOTIDE SEQUENCE [LARGE SCALE GENOMIC DNA]</scope>
    <source>
        <strain evidence="2 3">CPCC 203464</strain>
    </source>
</reference>
<feature type="domain" description="Hemerythrin-like" evidence="1">
    <location>
        <begin position="21"/>
        <end position="152"/>
    </location>
</feature>
<organism evidence="2 3">
    <name type="scientific">Williamsia sterculiae</name>
    <dbReference type="NCBI Taxonomy" id="1344003"/>
    <lineage>
        <taxon>Bacteria</taxon>
        <taxon>Bacillati</taxon>
        <taxon>Actinomycetota</taxon>
        <taxon>Actinomycetes</taxon>
        <taxon>Mycobacteriales</taxon>
        <taxon>Nocardiaceae</taxon>
        <taxon>Williamsia</taxon>
    </lineage>
</organism>
<dbReference type="Gene3D" id="1.20.120.520">
    <property type="entry name" value="nmb1532 protein domain like"/>
    <property type="match status" value="1"/>
</dbReference>
<evidence type="ECO:0000259" key="1">
    <source>
        <dbReference type="Pfam" id="PF01814"/>
    </source>
</evidence>
<sequence>MSTTTGTTTATPDLLGMQVAHRGMISDSRRFTQILADVENGAPCSVRRARAIGDYLADFADSIHHHHTVEDDVLWPLIRTEAGAAVDLRELEDDHAGLDPLLDALREQSTAFVASADVDVRRGAAPLRNTLDTLHRVLSEHIADEEHAVFPIITGYLSCAQWKSVEDSAKKGGKLGFEFPRFLAHTTEAEQQRVLADGGIGLRILVRVVLATAGRSYRRREAVIAGP</sequence>
<evidence type="ECO:0000313" key="2">
    <source>
        <dbReference type="EMBL" id="SIS17411.1"/>
    </source>
</evidence>
<dbReference type="EMBL" id="FTNT01000010">
    <property type="protein sequence ID" value="SIS17411.1"/>
    <property type="molecule type" value="Genomic_DNA"/>
</dbReference>
<evidence type="ECO:0000313" key="3">
    <source>
        <dbReference type="Proteomes" id="UP000186218"/>
    </source>
</evidence>
<gene>
    <name evidence="2" type="ORF">SAMN05445060_3257</name>
</gene>